<evidence type="ECO:0000313" key="2">
    <source>
        <dbReference type="Proteomes" id="UP000789831"/>
    </source>
</evidence>
<reference evidence="1" key="1">
    <citation type="submission" date="2021-06" db="EMBL/GenBank/DDBJ databases">
        <authorList>
            <person name="Kallberg Y."/>
            <person name="Tangrot J."/>
            <person name="Rosling A."/>
        </authorList>
    </citation>
    <scope>NUCLEOTIDE SEQUENCE</scope>
    <source>
        <strain evidence="1">MT106</strain>
    </source>
</reference>
<proteinExistence type="predicted"/>
<keyword evidence="2" id="KW-1185">Reference proteome</keyword>
<protein>
    <submittedName>
        <fullName evidence="1">13228_t:CDS:1</fullName>
    </submittedName>
</protein>
<organism evidence="1 2">
    <name type="scientific">Ambispora gerdemannii</name>
    <dbReference type="NCBI Taxonomy" id="144530"/>
    <lineage>
        <taxon>Eukaryota</taxon>
        <taxon>Fungi</taxon>
        <taxon>Fungi incertae sedis</taxon>
        <taxon>Mucoromycota</taxon>
        <taxon>Glomeromycotina</taxon>
        <taxon>Glomeromycetes</taxon>
        <taxon>Archaeosporales</taxon>
        <taxon>Ambisporaceae</taxon>
        <taxon>Ambispora</taxon>
    </lineage>
</organism>
<accession>A0A9N9G9L2</accession>
<name>A0A9N9G9L2_9GLOM</name>
<dbReference type="EMBL" id="CAJVPL010001874">
    <property type="protein sequence ID" value="CAG8590963.1"/>
    <property type="molecule type" value="Genomic_DNA"/>
</dbReference>
<comment type="caution">
    <text evidence="1">The sequence shown here is derived from an EMBL/GenBank/DDBJ whole genome shotgun (WGS) entry which is preliminary data.</text>
</comment>
<sequence>MEGYFKKMQEYLEELSSDFVLDLNAWIYHIASNVIFSFMDKYFNALSTGKKINIEDSHITEKIFKGFENAFKAIFFLITTHDVQFIGSKIRRILKHRIN</sequence>
<dbReference type="Proteomes" id="UP000789831">
    <property type="component" value="Unassembled WGS sequence"/>
</dbReference>
<dbReference type="AlphaFoldDB" id="A0A9N9G9L2"/>
<gene>
    <name evidence="1" type="ORF">AGERDE_LOCUS8604</name>
</gene>
<evidence type="ECO:0000313" key="1">
    <source>
        <dbReference type="EMBL" id="CAG8590963.1"/>
    </source>
</evidence>